<evidence type="ECO:0000256" key="1">
    <source>
        <dbReference type="SAM" id="MobiDB-lite"/>
    </source>
</evidence>
<dbReference type="GO" id="GO:0005840">
    <property type="term" value="C:ribosome"/>
    <property type="evidence" value="ECO:0007669"/>
    <property type="project" value="UniProtKB-KW"/>
</dbReference>
<keyword evidence="2" id="KW-0687">Ribonucleoprotein</keyword>
<proteinExistence type="predicted"/>
<evidence type="ECO:0000313" key="2">
    <source>
        <dbReference type="EMBL" id="CAA9477822.1"/>
    </source>
</evidence>
<feature type="compositionally biased region" description="Basic residues" evidence="1">
    <location>
        <begin position="144"/>
        <end position="167"/>
    </location>
</feature>
<feature type="compositionally biased region" description="Basic and acidic residues" evidence="1">
    <location>
        <begin position="1"/>
        <end position="14"/>
    </location>
</feature>
<name>A0A6J4RNC5_9ACTN</name>
<feature type="compositionally biased region" description="Basic residues" evidence="1">
    <location>
        <begin position="79"/>
        <end position="106"/>
    </location>
</feature>
<keyword evidence="2" id="KW-0689">Ribosomal protein</keyword>
<gene>
    <name evidence="2" type="ORF">AVDCRST_MAG13-968</name>
</gene>
<feature type="non-terminal residue" evidence="2">
    <location>
        <position position="1"/>
    </location>
</feature>
<feature type="non-terminal residue" evidence="2">
    <location>
        <position position="191"/>
    </location>
</feature>
<feature type="compositionally biased region" description="Basic and acidic residues" evidence="1">
    <location>
        <begin position="49"/>
        <end position="68"/>
    </location>
</feature>
<dbReference type="AlphaFoldDB" id="A0A6J4RNC5"/>
<dbReference type="EMBL" id="CADCVO010000147">
    <property type="protein sequence ID" value="CAA9477822.1"/>
    <property type="molecule type" value="Genomic_DNA"/>
</dbReference>
<accession>A0A6J4RNC5</accession>
<reference evidence="2" key="1">
    <citation type="submission" date="2020-02" db="EMBL/GenBank/DDBJ databases">
        <authorList>
            <person name="Meier V. D."/>
        </authorList>
    </citation>
    <scope>NUCLEOTIDE SEQUENCE</scope>
    <source>
        <strain evidence="2">AVDCRST_MAG13</strain>
    </source>
</reference>
<protein>
    <submittedName>
        <fullName evidence="2">LSU ribosomal protein L5p (L11e)</fullName>
    </submittedName>
</protein>
<organism evidence="2">
    <name type="scientific">uncultured Solirubrobacteraceae bacterium</name>
    <dbReference type="NCBI Taxonomy" id="1162706"/>
    <lineage>
        <taxon>Bacteria</taxon>
        <taxon>Bacillati</taxon>
        <taxon>Actinomycetota</taxon>
        <taxon>Thermoleophilia</taxon>
        <taxon>Solirubrobacterales</taxon>
        <taxon>Solirubrobacteraceae</taxon>
        <taxon>environmental samples</taxon>
    </lineage>
</organism>
<feature type="region of interest" description="Disordered" evidence="1">
    <location>
        <begin position="1"/>
        <end position="191"/>
    </location>
</feature>
<feature type="compositionally biased region" description="Basic and acidic residues" evidence="1">
    <location>
        <begin position="132"/>
        <end position="143"/>
    </location>
</feature>
<sequence>GPTEDPIQRRDPPRAHRALRLLVLHAGPEARQGRREHGAGRRQAGLEGPRQRDGAARDDRRPEAERPPRPQVHRPVQGPRRHARRRGRDPARRARLRVPRPPHVGRHPPYPRLPRPQADVVRRPRQLRHGRARADDLPRDRLRRDRRRPRHGHHHRHDRPHRRRGLRAARGLRDAVRARGQPVHPDPCGGL</sequence>